<name>A0A1B6KZK1_9HEMI</name>
<protein>
    <recommendedName>
        <fullName evidence="7">Myosin tail domain-containing protein</fullName>
    </recommendedName>
</protein>
<feature type="non-terminal residue" evidence="6">
    <location>
        <position position="337"/>
    </location>
</feature>
<evidence type="ECO:0000256" key="1">
    <source>
        <dbReference type="ARBA" id="ARBA00004114"/>
    </source>
</evidence>
<dbReference type="PANTHER" id="PTHR20544">
    <property type="entry name" value="CENTROSOMAL PROTEIN CEP135"/>
    <property type="match status" value="1"/>
</dbReference>
<organism evidence="6">
    <name type="scientific">Graphocephala atropunctata</name>
    <dbReference type="NCBI Taxonomy" id="36148"/>
    <lineage>
        <taxon>Eukaryota</taxon>
        <taxon>Metazoa</taxon>
        <taxon>Ecdysozoa</taxon>
        <taxon>Arthropoda</taxon>
        <taxon>Hexapoda</taxon>
        <taxon>Insecta</taxon>
        <taxon>Pterygota</taxon>
        <taxon>Neoptera</taxon>
        <taxon>Paraneoptera</taxon>
        <taxon>Hemiptera</taxon>
        <taxon>Auchenorrhyncha</taxon>
        <taxon>Membracoidea</taxon>
        <taxon>Cicadellidae</taxon>
        <taxon>Cicadellinae</taxon>
        <taxon>Cicadellini</taxon>
        <taxon>Graphocephala</taxon>
    </lineage>
</organism>
<comment type="subcellular location">
    <subcellularLocation>
        <location evidence="1">Cytoplasm</location>
        <location evidence="1">Cytoskeleton</location>
        <location evidence="1">Microtubule organizing center</location>
        <location evidence="1">Centrosome</location>
        <location evidence="1">Centriole</location>
    </subcellularLocation>
</comment>
<evidence type="ECO:0000256" key="4">
    <source>
        <dbReference type="ARBA" id="ARBA00038123"/>
    </source>
</evidence>
<proteinExistence type="inferred from homology"/>
<accession>A0A1B6KZK1</accession>
<evidence type="ECO:0000256" key="5">
    <source>
        <dbReference type="SAM" id="MobiDB-lite"/>
    </source>
</evidence>
<gene>
    <name evidence="6" type="ORF">g.9824</name>
</gene>
<dbReference type="GO" id="GO:0005814">
    <property type="term" value="C:centriole"/>
    <property type="evidence" value="ECO:0007669"/>
    <property type="project" value="UniProtKB-SubCell"/>
</dbReference>
<dbReference type="EMBL" id="GEBQ01023100">
    <property type="protein sequence ID" value="JAT16877.1"/>
    <property type="molecule type" value="Transcribed_RNA"/>
</dbReference>
<dbReference type="PANTHER" id="PTHR20544:SF0">
    <property type="entry name" value="NUCLEOPROTEIN TPR_MLP1 DOMAIN-CONTAINING PROTEIN"/>
    <property type="match status" value="1"/>
</dbReference>
<feature type="compositionally biased region" description="Basic and acidic residues" evidence="5">
    <location>
        <begin position="267"/>
        <end position="284"/>
    </location>
</feature>
<dbReference type="Gene3D" id="1.10.287.1490">
    <property type="match status" value="1"/>
</dbReference>
<keyword evidence="3" id="KW-0206">Cytoskeleton</keyword>
<dbReference type="InterPro" id="IPR051877">
    <property type="entry name" value="Centriole_BasalBody_StrucProt"/>
</dbReference>
<evidence type="ECO:0008006" key="7">
    <source>
        <dbReference type="Google" id="ProtNLM"/>
    </source>
</evidence>
<dbReference type="SUPFAM" id="SSF57997">
    <property type="entry name" value="Tropomyosin"/>
    <property type="match status" value="1"/>
</dbReference>
<evidence type="ECO:0000256" key="3">
    <source>
        <dbReference type="ARBA" id="ARBA00023212"/>
    </source>
</evidence>
<feature type="region of interest" description="Disordered" evidence="5">
    <location>
        <begin position="263"/>
        <end position="284"/>
    </location>
</feature>
<dbReference type="AlphaFoldDB" id="A0A1B6KZK1"/>
<evidence type="ECO:0000313" key="6">
    <source>
        <dbReference type="EMBL" id="JAT16877.1"/>
    </source>
</evidence>
<evidence type="ECO:0000256" key="2">
    <source>
        <dbReference type="ARBA" id="ARBA00022490"/>
    </source>
</evidence>
<keyword evidence="2" id="KW-0963">Cytoplasm</keyword>
<dbReference type="Gene3D" id="1.20.5.1160">
    <property type="entry name" value="Vasodilator-stimulated phosphoprotein"/>
    <property type="match status" value="1"/>
</dbReference>
<comment type="similarity">
    <text evidence="4">Belongs to the CEP135/TSGA10 family.</text>
</comment>
<sequence length="337" mass="39462">MANVSTKQYSLLKRKYNQKEEENLSLREQIREYECNRCNSSGLNQGLVAKLEVERDAAKGDCVRLREEINTLRNDLQRLRDCQHGEQLRLEQAQKDFDNCVAQFEVERRSLNGEIKQLTEELRQFKDKLRDLQSEAGEQRTRCNHFKLVNEQTERELRTTQDLLHQTEAELASALDRIQELNDEAKQLDWELKEARQERISLKANMSRLDQEKDSLLIKVDEKTEQNVRLEAELESRNCRISSLEAFIADLQKKLDVALDTAARSEQSSRQHGQDTSRLRKELEKMERCRDTAVKEISRLQDDLAAVTVDNQQLSRSLETSKREVEDLKLQLQQYVA</sequence>
<reference evidence="6" key="1">
    <citation type="submission" date="2015-11" db="EMBL/GenBank/DDBJ databases">
        <title>De novo transcriptome assembly of four potential Pierce s Disease insect vectors from Arizona vineyards.</title>
        <authorList>
            <person name="Tassone E.E."/>
        </authorList>
    </citation>
    <scope>NUCLEOTIDE SEQUENCE</scope>
</reference>